<dbReference type="eggNOG" id="ENOG5031RT8">
    <property type="taxonomic scope" value="Bacteria"/>
</dbReference>
<protein>
    <submittedName>
        <fullName evidence="1">Predicted protein</fullName>
    </submittedName>
</protein>
<name>D5ZQA9_STRV1</name>
<evidence type="ECO:0000313" key="2">
    <source>
        <dbReference type="Proteomes" id="UP000003824"/>
    </source>
</evidence>
<dbReference type="Proteomes" id="UP000003824">
    <property type="component" value="Unassembled WGS sequence"/>
</dbReference>
<reference evidence="2" key="1">
    <citation type="submission" date="2008-12" db="EMBL/GenBank/DDBJ databases">
        <title>Annotation of Streptomyces ghanaensis ATCC 14672.</title>
        <authorList>
            <consortium name="The Broad Institute Genome Sequencing Platform"/>
            <consortium name="Broad Institute Microbial Sequencing Center"/>
            <person name="Fischbach M."/>
            <person name="Ward D."/>
            <person name="Young S."/>
            <person name="Kodira C.D."/>
            <person name="Zeng Q."/>
            <person name="Koehrsen M."/>
            <person name="Godfrey P."/>
            <person name="Alvarado L."/>
            <person name="Berlin A.M."/>
            <person name="Borenstein D."/>
            <person name="Chen Z."/>
            <person name="Engels R."/>
            <person name="Freedman E."/>
            <person name="Gellesch M."/>
            <person name="Goldberg J."/>
            <person name="Griggs A."/>
            <person name="Gujja S."/>
            <person name="Heiman D.I."/>
            <person name="Hepburn T.A."/>
            <person name="Howarth C."/>
            <person name="Jen D."/>
            <person name="Larson L."/>
            <person name="Lewis B."/>
            <person name="Mehta T."/>
            <person name="Park D."/>
            <person name="Pearson M."/>
            <person name="Roberts A."/>
            <person name="Saif S."/>
            <person name="Shea T.D."/>
            <person name="Shenoy N."/>
            <person name="Sisk P."/>
            <person name="Stolte C."/>
            <person name="Sykes S.N."/>
            <person name="Walk T."/>
            <person name="White J."/>
            <person name="Yandava C."/>
            <person name="Straight P."/>
            <person name="Clardy J."/>
            <person name="Hung D."/>
            <person name="Kolter R."/>
            <person name="Mekalanos J."/>
            <person name="Walker S."/>
            <person name="Walsh C.T."/>
            <person name="Wieland B.L.C."/>
            <person name="Ilzarbe M."/>
            <person name="Galagan J."/>
            <person name="Nusbaum C."/>
            <person name="Birren B."/>
        </authorList>
    </citation>
    <scope>NUCLEOTIDE SEQUENCE [LARGE SCALE GENOMIC DNA]</scope>
    <source>
        <strain evidence="2">ATCC 14672 / DSM 40746 / JCM 4963 / KCTC 9882 / NRRL B-12104 / FH 1290</strain>
    </source>
</reference>
<gene>
    <name evidence="1" type="ORF">SSFG_07586</name>
</gene>
<evidence type="ECO:0000313" key="1">
    <source>
        <dbReference type="EMBL" id="EFE72351.2"/>
    </source>
</evidence>
<dbReference type="EMBL" id="DS999641">
    <property type="protein sequence ID" value="EFE72351.2"/>
    <property type="molecule type" value="Genomic_DNA"/>
</dbReference>
<accession>D5ZQA9</accession>
<proteinExistence type="predicted"/>
<sequence length="96" mass="10700">MSDQQQPWTIERICDALGNSTLTQRCLSEINRAPAHELLHVFAKWQGIAQRTLDAVQRGHEVAAAEARGEEPPGAWVDVTERVLQEAERIRSRGAA</sequence>
<dbReference type="RefSeq" id="WP_004993856.1">
    <property type="nucleotide sequence ID" value="NZ_DS999641.1"/>
</dbReference>
<organism evidence="1 2">
    <name type="scientific">Streptomyces viridosporus (strain ATCC 14672 / DSM 40746 / JCM 4963 / KCTC 9882 / NRRL B-12104 / FH 1290)</name>
    <name type="common">Streptomyces ghanaensis</name>
    <dbReference type="NCBI Taxonomy" id="566461"/>
    <lineage>
        <taxon>Bacteria</taxon>
        <taxon>Bacillati</taxon>
        <taxon>Actinomycetota</taxon>
        <taxon>Actinomycetes</taxon>
        <taxon>Kitasatosporales</taxon>
        <taxon>Streptomycetaceae</taxon>
        <taxon>Streptomyces</taxon>
    </lineage>
</organism>
<dbReference type="AlphaFoldDB" id="D5ZQA9"/>